<evidence type="ECO:0000259" key="2">
    <source>
        <dbReference type="PROSITE" id="PS50181"/>
    </source>
</evidence>
<sequence>MSGESCENINRCPASEIAEYLICDKTTKLDVNRRRVTPRPTSYTATVVKAKPREIDRYRGAKEDAAFSGDSSYGSPPLLSATTSSSSSLYSAGEQGQRGSGALSLAPGHDNPFQRIPTDLLLTLLQHLPPSSLQRLAQTSSALHTVITTNMESLYRHRVLTLFRLQSQRRQHSYRMMFEGIQEQTWCDMYWRLSVCRTRWVGCALDRATNHFEPYPMELVIKNAATTRGSSSVRIDGVCRWRSVGDAVTKMKGCVKVEEGWSTSVEFREHKLVRGPADTVALPNKYTAECFGSVMLGMYDPGSTRAVRGCFALVMEESFWGTDETEPIVFVPGRPYFGVITTVDAAEKGLYSSCRLMFEKAKDGEDCSAGAFIIPGTEHSARITIANKSSSSSRFHFDASSDDESHPSNAWWNPPADPCVPDGKVDVKKIGNVVVGLFNEPTVGCFYIGL</sequence>
<protein>
    <recommendedName>
        <fullName evidence="2">F-box domain-containing protein</fullName>
    </recommendedName>
</protein>
<dbReference type="EMBL" id="QEAQ01000058">
    <property type="protein sequence ID" value="TPX57099.1"/>
    <property type="molecule type" value="Genomic_DNA"/>
</dbReference>
<dbReference type="PROSITE" id="PS50181">
    <property type="entry name" value="FBOX"/>
    <property type="match status" value="1"/>
</dbReference>
<dbReference type="InterPro" id="IPR036047">
    <property type="entry name" value="F-box-like_dom_sf"/>
</dbReference>
<feature type="compositionally biased region" description="Low complexity" evidence="1">
    <location>
        <begin position="75"/>
        <end position="92"/>
    </location>
</feature>
<feature type="domain" description="F-box" evidence="2">
    <location>
        <begin position="110"/>
        <end position="158"/>
    </location>
</feature>
<evidence type="ECO:0000313" key="3">
    <source>
        <dbReference type="EMBL" id="TPX57099.1"/>
    </source>
</evidence>
<name>A0A507DZ47_9FUNG</name>
<dbReference type="Gene3D" id="1.20.1280.50">
    <property type="match status" value="1"/>
</dbReference>
<dbReference type="InterPro" id="IPR001810">
    <property type="entry name" value="F-box_dom"/>
</dbReference>
<gene>
    <name evidence="3" type="ORF">PhCBS80983_g04063</name>
</gene>
<dbReference type="Pfam" id="PF12937">
    <property type="entry name" value="F-box-like"/>
    <property type="match status" value="1"/>
</dbReference>
<proteinExistence type="predicted"/>
<evidence type="ECO:0000256" key="1">
    <source>
        <dbReference type="SAM" id="MobiDB-lite"/>
    </source>
</evidence>
<dbReference type="Proteomes" id="UP000318582">
    <property type="component" value="Unassembled WGS sequence"/>
</dbReference>
<reference evidence="3 4" key="1">
    <citation type="journal article" date="2019" name="Sci. Rep.">
        <title>Comparative genomics of chytrid fungi reveal insights into the obligate biotrophic and pathogenic lifestyle of Synchytrium endobioticum.</title>
        <authorList>
            <person name="van de Vossenberg B.T.L.H."/>
            <person name="Warris S."/>
            <person name="Nguyen H.D.T."/>
            <person name="van Gent-Pelzer M.P.E."/>
            <person name="Joly D.L."/>
            <person name="van de Geest H.C."/>
            <person name="Bonants P.J.M."/>
            <person name="Smith D.S."/>
            <person name="Levesque C.A."/>
            <person name="van der Lee T.A.J."/>
        </authorList>
    </citation>
    <scope>NUCLEOTIDE SEQUENCE [LARGE SCALE GENOMIC DNA]</scope>
    <source>
        <strain evidence="3 4">CBS 809.83</strain>
    </source>
</reference>
<comment type="caution">
    <text evidence="3">The sequence shown here is derived from an EMBL/GenBank/DDBJ whole genome shotgun (WGS) entry which is preliminary data.</text>
</comment>
<dbReference type="SUPFAM" id="SSF81383">
    <property type="entry name" value="F-box domain"/>
    <property type="match status" value="1"/>
</dbReference>
<dbReference type="AlphaFoldDB" id="A0A507DZ47"/>
<accession>A0A507DZ47</accession>
<keyword evidence="4" id="KW-1185">Reference proteome</keyword>
<feature type="region of interest" description="Disordered" evidence="1">
    <location>
        <begin position="65"/>
        <end position="108"/>
    </location>
</feature>
<evidence type="ECO:0000313" key="4">
    <source>
        <dbReference type="Proteomes" id="UP000318582"/>
    </source>
</evidence>
<organism evidence="3 4">
    <name type="scientific">Powellomyces hirtus</name>
    <dbReference type="NCBI Taxonomy" id="109895"/>
    <lineage>
        <taxon>Eukaryota</taxon>
        <taxon>Fungi</taxon>
        <taxon>Fungi incertae sedis</taxon>
        <taxon>Chytridiomycota</taxon>
        <taxon>Chytridiomycota incertae sedis</taxon>
        <taxon>Chytridiomycetes</taxon>
        <taxon>Spizellomycetales</taxon>
        <taxon>Powellomycetaceae</taxon>
        <taxon>Powellomyces</taxon>
    </lineage>
</organism>